<dbReference type="SUPFAM" id="SSF51726">
    <property type="entry name" value="UROD/MetE-like"/>
    <property type="match status" value="1"/>
</dbReference>
<dbReference type="PATRIC" id="fig|1429438.4.peg.6192"/>
<dbReference type="GO" id="GO:0009086">
    <property type="term" value="P:methionine biosynthetic process"/>
    <property type="evidence" value="ECO:0007669"/>
    <property type="project" value="InterPro"/>
</dbReference>
<dbReference type="PANTHER" id="PTHR43844">
    <property type="entry name" value="METHIONINE SYNTHASE"/>
    <property type="match status" value="1"/>
</dbReference>
<accession>W4LAK3</accession>
<proteinExistence type="predicted"/>
<dbReference type="EMBL" id="AZHW01000980">
    <property type="protein sequence ID" value="ETW94949.1"/>
    <property type="molecule type" value="Genomic_DNA"/>
</dbReference>
<evidence type="ECO:0000313" key="2">
    <source>
        <dbReference type="EMBL" id="ETW94949.1"/>
    </source>
</evidence>
<keyword evidence="3" id="KW-1185">Reference proteome</keyword>
<protein>
    <recommendedName>
        <fullName evidence="1">Cobalamin-independent methionine synthase MetE C-terminal/archaeal domain-containing protein</fullName>
    </recommendedName>
</protein>
<evidence type="ECO:0000313" key="3">
    <source>
        <dbReference type="Proteomes" id="UP000019141"/>
    </source>
</evidence>
<dbReference type="Pfam" id="PF01717">
    <property type="entry name" value="Meth_synt_2"/>
    <property type="match status" value="1"/>
</dbReference>
<dbReference type="GO" id="GO:0008270">
    <property type="term" value="F:zinc ion binding"/>
    <property type="evidence" value="ECO:0007669"/>
    <property type="project" value="InterPro"/>
</dbReference>
<dbReference type="Proteomes" id="UP000019141">
    <property type="component" value="Unassembled WGS sequence"/>
</dbReference>
<dbReference type="InterPro" id="IPR002629">
    <property type="entry name" value="Met_Synth_C/arc"/>
</dbReference>
<evidence type="ECO:0000259" key="1">
    <source>
        <dbReference type="Pfam" id="PF01717"/>
    </source>
</evidence>
<gene>
    <name evidence="2" type="ORF">ETSY1_32665</name>
</gene>
<dbReference type="GO" id="GO:0003871">
    <property type="term" value="F:5-methyltetrahydropteroyltriglutamate-homocysteine S-methyltransferase activity"/>
    <property type="evidence" value="ECO:0007669"/>
    <property type="project" value="InterPro"/>
</dbReference>
<name>W4LAK3_ENTF1</name>
<organism evidence="2 3">
    <name type="scientific">Entotheonella factor</name>
    <dbReference type="NCBI Taxonomy" id="1429438"/>
    <lineage>
        <taxon>Bacteria</taxon>
        <taxon>Pseudomonadati</taxon>
        <taxon>Nitrospinota/Tectimicrobiota group</taxon>
        <taxon>Candidatus Tectimicrobiota</taxon>
        <taxon>Candidatus Entotheonellia</taxon>
        <taxon>Candidatus Entotheonellales</taxon>
        <taxon>Candidatus Entotheonellaceae</taxon>
        <taxon>Candidatus Entotheonella</taxon>
    </lineage>
</organism>
<dbReference type="PANTHER" id="PTHR43844:SF2">
    <property type="entry name" value="SYNTHASE, VITAMIN-B12 INDEPENDENT, PUTATIVE (AFU_ORTHOLOGUE AFUA_3G12060)-RELATED"/>
    <property type="match status" value="1"/>
</dbReference>
<sequence>LSYYDTEEAYLFALADVMKEEYQAITDAGFLLQIDAPDAAMGRHAQFWNRSLDAFRRSLEMRVEALNHALSDIPEEQIRYHICWGNYEGPHTHDVPLKDIVDLTLKVKAGAYSVEASNPRHAHEWQVWEEVRLPEGKILIPGVIDSTTNFVEHPELVAQRIVQYAKLVGPENVIAGTDCGFGTSAGIPKVHPTVMWAKFRGLAEGANLASQHLWGGQRASHVCTK</sequence>
<dbReference type="Gene3D" id="3.20.20.210">
    <property type="match status" value="1"/>
</dbReference>
<dbReference type="HOGENOM" id="CLU_1227011_0_0_7"/>
<feature type="domain" description="Cobalamin-independent methionine synthase MetE C-terminal/archaeal" evidence="1">
    <location>
        <begin position="9"/>
        <end position="184"/>
    </location>
</feature>
<comment type="caution">
    <text evidence="2">The sequence shown here is derived from an EMBL/GenBank/DDBJ whole genome shotgun (WGS) entry which is preliminary data.</text>
</comment>
<feature type="non-terminal residue" evidence="2">
    <location>
        <position position="1"/>
    </location>
</feature>
<dbReference type="AlphaFoldDB" id="W4LAK3"/>
<dbReference type="InterPro" id="IPR038071">
    <property type="entry name" value="UROD/MetE-like_sf"/>
</dbReference>
<reference evidence="2 3" key="1">
    <citation type="journal article" date="2014" name="Nature">
        <title>An environmental bacterial taxon with a large and distinct metabolic repertoire.</title>
        <authorList>
            <person name="Wilson M.C."/>
            <person name="Mori T."/>
            <person name="Ruckert C."/>
            <person name="Uria A.R."/>
            <person name="Helf M.J."/>
            <person name="Takada K."/>
            <person name="Gernert C."/>
            <person name="Steffens U.A."/>
            <person name="Heycke N."/>
            <person name="Schmitt S."/>
            <person name="Rinke C."/>
            <person name="Helfrich E.J."/>
            <person name="Brachmann A.O."/>
            <person name="Gurgui C."/>
            <person name="Wakimoto T."/>
            <person name="Kracht M."/>
            <person name="Crusemann M."/>
            <person name="Hentschel U."/>
            <person name="Abe I."/>
            <person name="Matsunaga S."/>
            <person name="Kalinowski J."/>
            <person name="Takeyama H."/>
            <person name="Piel J."/>
        </authorList>
    </citation>
    <scope>NUCLEOTIDE SEQUENCE [LARGE SCALE GENOMIC DNA]</scope>
    <source>
        <strain evidence="3">TSY1</strain>
    </source>
</reference>